<proteinExistence type="inferred from homology"/>
<organism evidence="5 6">
    <name type="scientific">Spirosoma validum</name>
    <dbReference type="NCBI Taxonomy" id="2771355"/>
    <lineage>
        <taxon>Bacteria</taxon>
        <taxon>Pseudomonadati</taxon>
        <taxon>Bacteroidota</taxon>
        <taxon>Cytophagia</taxon>
        <taxon>Cytophagales</taxon>
        <taxon>Cytophagaceae</taxon>
        <taxon>Spirosoma</taxon>
    </lineage>
</organism>
<dbReference type="InterPro" id="IPR016039">
    <property type="entry name" value="Thiolase-like"/>
</dbReference>
<name>A0A927GDT3_9BACT</name>
<dbReference type="InterPro" id="IPR014031">
    <property type="entry name" value="Ketoacyl_synth_C"/>
</dbReference>
<evidence type="ECO:0000256" key="1">
    <source>
        <dbReference type="ARBA" id="ARBA00008467"/>
    </source>
</evidence>
<dbReference type="GO" id="GO:0005829">
    <property type="term" value="C:cytosol"/>
    <property type="evidence" value="ECO:0007669"/>
    <property type="project" value="TreeGrafter"/>
</dbReference>
<sequence>MRKRVVITGMGVSNSIARSRDEFQLSLREGRSGLKPISPDRFPTDANCYANKQACTLDQDLYESLKDEDETILSRLSMLVMQEALDDAGVDRTQVQSDRVAFCTATTIGGAYPFIRWTRRRLEGNLTPEDFELLFRCSTPTMISKLQRHFGFRGPISTISTACTSGTNSVGRAFDMIAHDRIDMALAGGVDVFTELTFSGFNSLQSLSKNICKPFDKKRDGLTLGDAAAYLVVESLDSALARGARIYAEVKGYSATNEAYHPTAPKPDGSTAYETMMHALRQGGVEVEAVEYINAHGTGTNANDSMEINGIRRLVGDRPVFISSTKSMIGHTLGAAGSVELIATVLGMHHDFIPPSCNTGEALLTDDDNIVLVRDKGLVRRFDTALSNSFGFGGCMASIVVQRFVA</sequence>
<evidence type="ECO:0000259" key="4">
    <source>
        <dbReference type="PROSITE" id="PS52004"/>
    </source>
</evidence>
<dbReference type="SMART" id="SM00825">
    <property type="entry name" value="PKS_KS"/>
    <property type="match status" value="1"/>
</dbReference>
<feature type="domain" description="Ketosynthase family 3 (KS3)" evidence="4">
    <location>
        <begin position="2"/>
        <end position="403"/>
    </location>
</feature>
<dbReference type="SUPFAM" id="SSF53901">
    <property type="entry name" value="Thiolase-like"/>
    <property type="match status" value="1"/>
</dbReference>
<evidence type="ECO:0000313" key="6">
    <source>
        <dbReference type="Proteomes" id="UP000653797"/>
    </source>
</evidence>
<dbReference type="Gene3D" id="3.40.47.10">
    <property type="match status" value="1"/>
</dbReference>
<evidence type="ECO:0000256" key="3">
    <source>
        <dbReference type="RuleBase" id="RU003694"/>
    </source>
</evidence>
<comment type="similarity">
    <text evidence="1 3">Belongs to the thiolase-like superfamily. Beta-ketoacyl-ACP synthases family.</text>
</comment>
<reference evidence="5" key="1">
    <citation type="submission" date="2020-09" db="EMBL/GenBank/DDBJ databases">
        <authorList>
            <person name="Kim M.K."/>
        </authorList>
    </citation>
    <scope>NUCLEOTIDE SEQUENCE</scope>
    <source>
        <strain evidence="5">BT704</strain>
    </source>
</reference>
<dbReference type="PROSITE" id="PS00606">
    <property type="entry name" value="KS3_1"/>
    <property type="match status" value="1"/>
</dbReference>
<accession>A0A927GDT3</accession>
<dbReference type="Pfam" id="PF02801">
    <property type="entry name" value="Ketoacyl-synt_C"/>
    <property type="match status" value="1"/>
</dbReference>
<dbReference type="Pfam" id="PF00109">
    <property type="entry name" value="ketoacyl-synt"/>
    <property type="match status" value="1"/>
</dbReference>
<protein>
    <submittedName>
        <fullName evidence="5">Beta-ketoacyl-[acyl-carrier-protein] synthase family protein</fullName>
    </submittedName>
</protein>
<dbReference type="CDD" id="cd00834">
    <property type="entry name" value="KAS_I_II"/>
    <property type="match status" value="1"/>
</dbReference>
<evidence type="ECO:0000313" key="5">
    <source>
        <dbReference type="EMBL" id="MBD2754059.1"/>
    </source>
</evidence>
<gene>
    <name evidence="5" type="ORF">IC230_14215</name>
</gene>
<dbReference type="Proteomes" id="UP000653797">
    <property type="component" value="Unassembled WGS sequence"/>
</dbReference>
<dbReference type="PANTHER" id="PTHR11712:SF336">
    <property type="entry name" value="3-OXOACYL-[ACYL-CARRIER-PROTEIN] SYNTHASE, MITOCHONDRIAL"/>
    <property type="match status" value="1"/>
</dbReference>
<dbReference type="AlphaFoldDB" id="A0A927GDT3"/>
<dbReference type="InterPro" id="IPR018201">
    <property type="entry name" value="Ketoacyl_synth_AS"/>
</dbReference>
<dbReference type="GO" id="GO:0004315">
    <property type="term" value="F:3-oxoacyl-[acyl-carrier-protein] synthase activity"/>
    <property type="evidence" value="ECO:0007669"/>
    <property type="project" value="InterPro"/>
</dbReference>
<keyword evidence="6" id="KW-1185">Reference proteome</keyword>
<comment type="caution">
    <text evidence="5">The sequence shown here is derived from an EMBL/GenBank/DDBJ whole genome shotgun (WGS) entry which is preliminary data.</text>
</comment>
<dbReference type="InterPro" id="IPR020841">
    <property type="entry name" value="PKS_Beta-ketoAc_synthase_dom"/>
</dbReference>
<dbReference type="PANTHER" id="PTHR11712">
    <property type="entry name" value="POLYKETIDE SYNTHASE-RELATED"/>
    <property type="match status" value="1"/>
</dbReference>
<dbReference type="PROSITE" id="PS52004">
    <property type="entry name" value="KS3_2"/>
    <property type="match status" value="1"/>
</dbReference>
<dbReference type="InterPro" id="IPR014030">
    <property type="entry name" value="Ketoacyl_synth_N"/>
</dbReference>
<dbReference type="RefSeq" id="WP_191039687.1">
    <property type="nucleotide sequence ID" value="NZ_JACXAA010000004.1"/>
</dbReference>
<dbReference type="GO" id="GO:0006633">
    <property type="term" value="P:fatty acid biosynthetic process"/>
    <property type="evidence" value="ECO:0007669"/>
    <property type="project" value="InterPro"/>
</dbReference>
<dbReference type="EMBL" id="JACXAA010000004">
    <property type="protein sequence ID" value="MBD2754059.1"/>
    <property type="molecule type" value="Genomic_DNA"/>
</dbReference>
<dbReference type="InterPro" id="IPR000794">
    <property type="entry name" value="Beta-ketoacyl_synthase"/>
</dbReference>
<evidence type="ECO:0000256" key="2">
    <source>
        <dbReference type="ARBA" id="ARBA00022679"/>
    </source>
</evidence>
<keyword evidence="2 3" id="KW-0808">Transferase</keyword>